<dbReference type="GO" id="GO:0000287">
    <property type="term" value="F:magnesium ion binding"/>
    <property type="evidence" value="ECO:0007669"/>
    <property type="project" value="InterPro"/>
</dbReference>
<gene>
    <name evidence="4" type="ORF">ARMA_2248</name>
    <name evidence="5" type="ORF">SE16_00690</name>
</gene>
<evidence type="ECO:0000313" key="6">
    <source>
        <dbReference type="Proteomes" id="UP000037784"/>
    </source>
</evidence>
<feature type="domain" description="Isopropylmalate dehydrogenase-like" evidence="3">
    <location>
        <begin position="5"/>
        <end position="326"/>
    </location>
</feature>
<reference evidence="5 7" key="2">
    <citation type="submission" date="2015-07" db="EMBL/GenBank/DDBJ databases">
        <title>Whole genome sequence of Ardenticatena maritima DSM 23922.</title>
        <authorList>
            <person name="Hemp J."/>
            <person name="Ward L.M."/>
            <person name="Pace L.A."/>
            <person name="Fischer W.W."/>
        </authorList>
    </citation>
    <scope>NUCLEOTIDE SEQUENCE [LARGE SCALE GENOMIC DNA]</scope>
    <source>
        <strain evidence="5 7">110S</strain>
    </source>
</reference>
<dbReference type="InterPro" id="IPR024084">
    <property type="entry name" value="IsoPropMal-DH-like_dom"/>
</dbReference>
<comment type="caution">
    <text evidence="4">The sequence shown here is derived from an EMBL/GenBank/DDBJ whole genome shotgun (WGS) entry which is preliminary data.</text>
</comment>
<protein>
    <submittedName>
        <fullName evidence="4 5">Isocitrate dehydrogenase</fullName>
        <ecNumber evidence="4">1.1.1.87</ecNumber>
        <ecNumber evidence="5">1.1.1.41</ecNumber>
    </submittedName>
</protein>
<dbReference type="EMBL" id="BBZA01000194">
    <property type="protein sequence ID" value="GAP63825.1"/>
    <property type="molecule type" value="Genomic_DNA"/>
</dbReference>
<dbReference type="EC" id="1.1.1.41" evidence="5"/>
<dbReference type="GO" id="GO:0006102">
    <property type="term" value="P:isocitrate metabolic process"/>
    <property type="evidence" value="ECO:0007669"/>
    <property type="project" value="TreeGrafter"/>
</dbReference>
<evidence type="ECO:0000313" key="5">
    <source>
        <dbReference type="EMBL" id="KPL89095.1"/>
    </source>
</evidence>
<dbReference type="PANTHER" id="PTHR11835:SF34">
    <property type="entry name" value="ISOCITRATE DEHYDROGENASE [NAD] SUBUNIT ALPHA, MITOCHONDRIAL"/>
    <property type="match status" value="1"/>
</dbReference>
<reference evidence="4 6" key="1">
    <citation type="journal article" date="2015" name="Genome Announc.">
        <title>Draft Genome Sequence of a Heterotrophic Facultative Anaerobic Thermophilic Bacterium, Ardenticatena maritima Strain 110ST.</title>
        <authorList>
            <person name="Kawaichi S."/>
            <person name="Yoshida T."/>
            <person name="Sako Y."/>
            <person name="Nakamura R."/>
        </authorList>
    </citation>
    <scope>NUCLEOTIDE SEQUENCE [LARGE SCALE GENOMIC DNA]</scope>
    <source>
        <strain evidence="4 6">110S</strain>
    </source>
</reference>
<dbReference type="GO" id="GO:0004449">
    <property type="term" value="F:isocitrate dehydrogenase (NAD+) activity"/>
    <property type="evidence" value="ECO:0007669"/>
    <property type="project" value="UniProtKB-EC"/>
</dbReference>
<dbReference type="GO" id="GO:0006099">
    <property type="term" value="P:tricarboxylic acid cycle"/>
    <property type="evidence" value="ECO:0007669"/>
    <property type="project" value="TreeGrafter"/>
</dbReference>
<comment type="similarity">
    <text evidence="1">Belongs to the isocitrate and isopropylmalate dehydrogenases family.</text>
</comment>
<dbReference type="RefSeq" id="WP_054493611.1">
    <property type="nucleotide sequence ID" value="NZ_BBZA01000194.1"/>
</dbReference>
<dbReference type="OrthoDB" id="9806254at2"/>
<evidence type="ECO:0000313" key="4">
    <source>
        <dbReference type="EMBL" id="GAP63825.1"/>
    </source>
</evidence>
<dbReference type="PROSITE" id="PS00470">
    <property type="entry name" value="IDH_IMDH"/>
    <property type="match status" value="1"/>
</dbReference>
<dbReference type="Gene3D" id="3.40.718.10">
    <property type="entry name" value="Isopropylmalate Dehydrogenase"/>
    <property type="match status" value="1"/>
</dbReference>
<evidence type="ECO:0000313" key="7">
    <source>
        <dbReference type="Proteomes" id="UP000050502"/>
    </source>
</evidence>
<evidence type="ECO:0000256" key="1">
    <source>
        <dbReference type="ARBA" id="ARBA00007769"/>
    </source>
</evidence>
<dbReference type="EMBL" id="LGKN01000003">
    <property type="protein sequence ID" value="KPL89095.1"/>
    <property type="molecule type" value="Genomic_DNA"/>
</dbReference>
<dbReference type="AlphaFoldDB" id="A0A0M8K8B6"/>
<dbReference type="FunCoup" id="A0A0M8K8B6">
    <property type="interactions" value="109"/>
</dbReference>
<proteinExistence type="inferred from homology"/>
<dbReference type="STRING" id="872965.SE16_00690"/>
<dbReference type="SUPFAM" id="SSF53659">
    <property type="entry name" value="Isocitrate/Isopropylmalate dehydrogenase-like"/>
    <property type="match status" value="1"/>
</dbReference>
<dbReference type="Proteomes" id="UP000050502">
    <property type="component" value="Unassembled WGS sequence"/>
</dbReference>
<evidence type="ECO:0000259" key="3">
    <source>
        <dbReference type="SMART" id="SM01329"/>
    </source>
</evidence>
<dbReference type="PATRIC" id="fig|872965.6.peg.77"/>
<evidence type="ECO:0000256" key="2">
    <source>
        <dbReference type="ARBA" id="ARBA00023002"/>
    </source>
</evidence>
<sequence>MTTPTLVLIPGDGIGQEVVPEAARVLQAVMPALHLVEAEAGWGAFQRHGVSVPPATLDAIRQAGAALFGAVQSPARKVAGYRSAILTMRQALDLYANVRPVHSLPLPNARPHVNLLIVRENTEGLYVGEETSDGETVTAQRRITRRASARIGRVAAHLARQRLTIVHKANILPVSDGLFRDTVRAVVAETRPDLAVDELLVDVAAYHLARTPERFDTLVAPNLYGDILSDLAAVWCGGLGLAPSINLGDGVAVAEPVHGSAPDIAGKGIANPIAAILSGALLCRYVWRNESAASAIEQAVATALQRGAATPDLGGTLSTREMTDAVLAALGA</sequence>
<dbReference type="GO" id="GO:0051287">
    <property type="term" value="F:NAD binding"/>
    <property type="evidence" value="ECO:0007669"/>
    <property type="project" value="InterPro"/>
</dbReference>
<dbReference type="Pfam" id="PF00180">
    <property type="entry name" value="Iso_dh"/>
    <property type="match status" value="1"/>
</dbReference>
<dbReference type="GO" id="GO:0047046">
    <property type="term" value="F:homoisocitrate dehydrogenase activity"/>
    <property type="evidence" value="ECO:0007669"/>
    <property type="project" value="UniProtKB-EC"/>
</dbReference>
<dbReference type="InParanoid" id="A0A0M8K8B6"/>
<name>A0A0M8K8B6_9CHLR</name>
<keyword evidence="6" id="KW-1185">Reference proteome</keyword>
<organism evidence="4 6">
    <name type="scientific">Ardenticatena maritima</name>
    <dbReference type="NCBI Taxonomy" id="872965"/>
    <lineage>
        <taxon>Bacteria</taxon>
        <taxon>Bacillati</taxon>
        <taxon>Chloroflexota</taxon>
        <taxon>Ardenticatenia</taxon>
        <taxon>Ardenticatenales</taxon>
        <taxon>Ardenticatenaceae</taxon>
        <taxon>Ardenticatena</taxon>
    </lineage>
</organism>
<dbReference type="SMART" id="SM01329">
    <property type="entry name" value="Iso_dh"/>
    <property type="match status" value="1"/>
</dbReference>
<dbReference type="InterPro" id="IPR019818">
    <property type="entry name" value="IsoCit/isopropylmalate_DH_CS"/>
</dbReference>
<dbReference type="PANTHER" id="PTHR11835">
    <property type="entry name" value="DECARBOXYLATING DEHYDROGENASES-ISOCITRATE, ISOPROPYLMALATE, TARTRATE"/>
    <property type="match status" value="1"/>
</dbReference>
<dbReference type="Proteomes" id="UP000037784">
    <property type="component" value="Unassembled WGS sequence"/>
</dbReference>
<accession>A0A0M8K8B6</accession>
<reference evidence="6" key="3">
    <citation type="submission" date="2015-08" db="EMBL/GenBank/DDBJ databases">
        <title>Draft Genome Sequence of a Heterotrophic Facultative Anaerobic Bacterium Ardenticatena maritima Strain 110S.</title>
        <authorList>
            <person name="Kawaichi S."/>
            <person name="Yoshida T."/>
            <person name="Sako Y."/>
            <person name="Nakamura R."/>
        </authorList>
    </citation>
    <scope>NUCLEOTIDE SEQUENCE [LARGE SCALE GENOMIC DNA]</scope>
    <source>
        <strain evidence="6">110S</strain>
    </source>
</reference>
<dbReference type="EC" id="1.1.1.87" evidence="4"/>
<keyword evidence="2 4" id="KW-0560">Oxidoreductase</keyword>